<dbReference type="AlphaFoldDB" id="A0A8H4A7S0"/>
<evidence type="ECO:0000256" key="1">
    <source>
        <dbReference type="ARBA" id="ARBA00022441"/>
    </source>
</evidence>
<accession>A0A8H4A7S0</accession>
<evidence type="ECO:0000313" key="5">
    <source>
        <dbReference type="Proteomes" id="UP000439903"/>
    </source>
</evidence>
<name>A0A8H4A7S0_GIGMA</name>
<dbReference type="Gene3D" id="2.120.10.80">
    <property type="entry name" value="Kelch-type beta propeller"/>
    <property type="match status" value="1"/>
</dbReference>
<dbReference type="PANTHER" id="PTHR46093:SF18">
    <property type="entry name" value="FIBRONECTIN TYPE-III DOMAIN-CONTAINING PROTEIN"/>
    <property type="match status" value="1"/>
</dbReference>
<organism evidence="4 5">
    <name type="scientific">Gigaspora margarita</name>
    <dbReference type="NCBI Taxonomy" id="4874"/>
    <lineage>
        <taxon>Eukaryota</taxon>
        <taxon>Fungi</taxon>
        <taxon>Fungi incertae sedis</taxon>
        <taxon>Mucoromycota</taxon>
        <taxon>Glomeromycotina</taxon>
        <taxon>Glomeromycetes</taxon>
        <taxon>Diversisporales</taxon>
        <taxon>Gigasporaceae</taxon>
        <taxon>Gigaspora</taxon>
    </lineage>
</organism>
<dbReference type="Proteomes" id="UP000439903">
    <property type="component" value="Unassembled WGS sequence"/>
</dbReference>
<evidence type="ECO:0000313" key="4">
    <source>
        <dbReference type="EMBL" id="KAF0438147.1"/>
    </source>
</evidence>
<keyword evidence="3" id="KW-0812">Transmembrane</keyword>
<feature type="transmembrane region" description="Helical" evidence="3">
    <location>
        <begin position="429"/>
        <end position="454"/>
    </location>
</feature>
<sequence length="472" mass="52053">MWNQKVNSSKIIFLIFIFIIKFSRIAGLVPDRAGHVAVIIEDQIVFMGGSRFIPPTNPIRSQIRLYNLSDEVFSLSLSSQFSTSKPPYVDLSDTSARMKFGSEKGTAVLGGPTGVNVYLIGGVQQNLTRLNEIDKNSNITSNQTLMIEEINKTYNMTDQSVFIYQPYGNSWLNLLNQKGTSPTRRRSTSTVINQKGIIYIFGGRSQADTGSPIFICYNDLYTFDTALVSWNQINVSNVPSPRSHAVPVMLPNGKILYIGGVSQTQPGMDADLVDMNEIPVFDTVSSTWSYKYASQSIIVQPRIAHTATLMPDNNEIIIIGGNSNYQLHLTTASPIFLSLNIAKEPYVYSELITSGDKPPPLAVHTANLYQNYLIIAFGNITNYATDPTEINSRIYLLDIQCKTWETTFTPSKSICSNVPSITNGPGINVGMIAGIIVGSIVVVTVIVAAIIYIICYKNRSDENPGTNIERPK</sequence>
<reference evidence="4 5" key="1">
    <citation type="journal article" date="2019" name="Environ. Microbiol.">
        <title>At the nexus of three kingdoms: the genome of the mycorrhizal fungus Gigaspora margarita provides insights into plant, endobacterial and fungal interactions.</title>
        <authorList>
            <person name="Venice F."/>
            <person name="Ghignone S."/>
            <person name="Salvioli di Fossalunga A."/>
            <person name="Amselem J."/>
            <person name="Novero M."/>
            <person name="Xianan X."/>
            <person name="Sedzielewska Toro K."/>
            <person name="Morin E."/>
            <person name="Lipzen A."/>
            <person name="Grigoriev I.V."/>
            <person name="Henrissat B."/>
            <person name="Martin F.M."/>
            <person name="Bonfante P."/>
        </authorList>
    </citation>
    <scope>NUCLEOTIDE SEQUENCE [LARGE SCALE GENOMIC DNA]</scope>
    <source>
        <strain evidence="4 5">BEG34</strain>
    </source>
</reference>
<protein>
    <submittedName>
        <fullName evidence="4">Galactose oxidase</fullName>
    </submittedName>
</protein>
<dbReference type="Pfam" id="PF24681">
    <property type="entry name" value="Kelch_KLHDC2_KLHL20_DRC7"/>
    <property type="match status" value="1"/>
</dbReference>
<comment type="caution">
    <text evidence="4">The sequence shown here is derived from an EMBL/GenBank/DDBJ whole genome shotgun (WGS) entry which is preliminary data.</text>
</comment>
<feature type="transmembrane region" description="Helical" evidence="3">
    <location>
        <begin position="12"/>
        <end position="29"/>
    </location>
</feature>
<dbReference type="OrthoDB" id="432528at2759"/>
<keyword evidence="3" id="KW-1133">Transmembrane helix</keyword>
<keyword evidence="2" id="KW-0677">Repeat</keyword>
<keyword evidence="1" id="KW-0880">Kelch repeat</keyword>
<dbReference type="InterPro" id="IPR015915">
    <property type="entry name" value="Kelch-typ_b-propeller"/>
</dbReference>
<keyword evidence="3" id="KW-0472">Membrane</keyword>
<dbReference type="EMBL" id="WTPW01001389">
    <property type="protein sequence ID" value="KAF0438147.1"/>
    <property type="molecule type" value="Genomic_DNA"/>
</dbReference>
<evidence type="ECO:0000256" key="2">
    <source>
        <dbReference type="ARBA" id="ARBA00022737"/>
    </source>
</evidence>
<dbReference type="SUPFAM" id="SSF117281">
    <property type="entry name" value="Kelch motif"/>
    <property type="match status" value="1"/>
</dbReference>
<keyword evidence="5" id="KW-1185">Reference proteome</keyword>
<evidence type="ECO:0000256" key="3">
    <source>
        <dbReference type="SAM" id="Phobius"/>
    </source>
</evidence>
<gene>
    <name evidence="4" type="ORF">F8M41_004265</name>
</gene>
<dbReference type="PANTHER" id="PTHR46093">
    <property type="entry name" value="ACYL-COA-BINDING DOMAIN-CONTAINING PROTEIN 5"/>
    <property type="match status" value="1"/>
</dbReference>
<proteinExistence type="predicted"/>